<evidence type="ECO:0000313" key="3">
    <source>
        <dbReference type="Proteomes" id="UP000504640"/>
    </source>
</evidence>
<dbReference type="Proteomes" id="UP000504640">
    <property type="component" value="Unplaced"/>
</dbReference>
<dbReference type="RefSeq" id="XP_032137572.1">
    <property type="nucleotide sequence ID" value="XM_032281681.1"/>
</dbReference>
<dbReference type="GeneID" id="116553950"/>
<organism evidence="3 4">
    <name type="scientific">Sapajus apella</name>
    <name type="common">Brown-capped capuchin</name>
    <name type="synonym">Cebus apella</name>
    <dbReference type="NCBI Taxonomy" id="9515"/>
    <lineage>
        <taxon>Eukaryota</taxon>
        <taxon>Metazoa</taxon>
        <taxon>Chordata</taxon>
        <taxon>Craniata</taxon>
        <taxon>Vertebrata</taxon>
        <taxon>Euteleostomi</taxon>
        <taxon>Mammalia</taxon>
        <taxon>Eutheria</taxon>
        <taxon>Euarchontoglires</taxon>
        <taxon>Primates</taxon>
        <taxon>Haplorrhini</taxon>
        <taxon>Platyrrhini</taxon>
        <taxon>Cebidae</taxon>
        <taxon>Cebinae</taxon>
        <taxon>Sapajus</taxon>
    </lineage>
</organism>
<proteinExistence type="predicted"/>
<name>A0A6J3I5J9_SAPAP</name>
<evidence type="ECO:0000313" key="4">
    <source>
        <dbReference type="RefSeq" id="XP_032137572.1"/>
    </source>
</evidence>
<dbReference type="PANTHER" id="PTHR47014">
    <property type="entry name" value="PLECKSTRIN HOMOLOGY DOMAIN-CONTAINING FAMILY S MEMBER 1"/>
    <property type="match status" value="1"/>
</dbReference>
<evidence type="ECO:0000259" key="2">
    <source>
        <dbReference type="PROSITE" id="PS50003"/>
    </source>
</evidence>
<dbReference type="InterPro" id="IPR011993">
    <property type="entry name" value="PH-like_dom_sf"/>
</dbReference>
<feature type="compositionally biased region" description="Polar residues" evidence="1">
    <location>
        <begin position="292"/>
        <end position="308"/>
    </location>
</feature>
<feature type="compositionally biased region" description="Polar residues" evidence="1">
    <location>
        <begin position="318"/>
        <end position="327"/>
    </location>
</feature>
<dbReference type="PANTHER" id="PTHR47014:SF1">
    <property type="entry name" value="PLECKSTRIN HOMOLOGY DOMAIN-CONTAINING FAMILY S MEMBER 1"/>
    <property type="match status" value="1"/>
</dbReference>
<feature type="region of interest" description="Disordered" evidence="1">
    <location>
        <begin position="277"/>
        <end position="327"/>
    </location>
</feature>
<dbReference type="InterPro" id="IPR042986">
    <property type="entry name" value="PLEKHS1"/>
</dbReference>
<gene>
    <name evidence="4" type="primary">PLEKHS1</name>
</gene>
<dbReference type="InterPro" id="IPR001849">
    <property type="entry name" value="PH_domain"/>
</dbReference>
<reference evidence="4" key="1">
    <citation type="submission" date="2025-08" db="UniProtKB">
        <authorList>
            <consortium name="RefSeq"/>
        </authorList>
    </citation>
    <scope>IDENTIFICATION</scope>
    <source>
        <tissue evidence="4">Blood</tissue>
    </source>
</reference>
<sequence>MRQFFSEIYEEQTEFCSLLLGKQFTFYYENEVCKQDYFIKSPPSQLFFSVTSWKKRFFILSKSGEKSFSLSYYKDHIQRGAIEIDQNSSVEVGISSQEKMQSVQKMFKCHPEEVMSIRTTNREYFLIGYDREKIKDWVSIMSSLCRDIKATHQNTEEELSPGNKRTLFYPSLLLGPSSTSEPIGSSSPRNGLQDVHLMEKSSPGLRQAHLQDLSSETTQDMEEESHYLTPRSVLLELDNVIASSDSGECIETDGPDQVSGRIEGHYMSMKSCFFKETPRESVDSSKEEPQTLPETQDGSLHLQEQGSGVDSCLPPANTEAQNTNGKKGSASLTIVQLSILINNIPDESQVEELNIFLSPPDVINYLALTEAAGRICVAQWEGPPRLGCIFCHGDHLLAVNGLKPQSLEEVSLFLARSIQKEKIKLTIGRIPNSEKFHAASCTCSLKCQSAAPSQLDKPGVARAPKRSPAIKKNQQKGAGE</sequence>
<dbReference type="PROSITE" id="PS50003">
    <property type="entry name" value="PH_DOMAIN"/>
    <property type="match status" value="1"/>
</dbReference>
<protein>
    <submittedName>
        <fullName evidence="4">Pleckstrin homology domain-containing family S member 1 isoform X1</fullName>
    </submittedName>
</protein>
<dbReference type="Gene3D" id="2.30.29.30">
    <property type="entry name" value="Pleckstrin-homology domain (PH domain)/Phosphotyrosine-binding domain (PTB)"/>
    <property type="match status" value="1"/>
</dbReference>
<feature type="domain" description="PH" evidence="2">
    <location>
        <begin position="31"/>
        <end position="146"/>
    </location>
</feature>
<dbReference type="SUPFAM" id="SSF50729">
    <property type="entry name" value="PH domain-like"/>
    <property type="match status" value="1"/>
</dbReference>
<evidence type="ECO:0000256" key="1">
    <source>
        <dbReference type="SAM" id="MobiDB-lite"/>
    </source>
</evidence>
<dbReference type="CTD" id="79949"/>
<accession>A0A6J3I5J9</accession>
<dbReference type="AlphaFoldDB" id="A0A6J3I5J9"/>
<feature type="region of interest" description="Disordered" evidence="1">
    <location>
        <begin position="451"/>
        <end position="480"/>
    </location>
</feature>
<feature type="compositionally biased region" description="Basic and acidic residues" evidence="1">
    <location>
        <begin position="277"/>
        <end position="289"/>
    </location>
</feature>
<keyword evidence="3" id="KW-1185">Reference proteome</keyword>
<dbReference type="SMART" id="SM00233">
    <property type="entry name" value="PH"/>
    <property type="match status" value="1"/>
</dbReference>